<feature type="compositionally biased region" description="Pro residues" evidence="2">
    <location>
        <begin position="216"/>
        <end position="240"/>
    </location>
</feature>
<dbReference type="PROSITE" id="PS50846">
    <property type="entry name" value="HMA_2"/>
    <property type="match status" value="1"/>
</dbReference>
<feature type="compositionally biased region" description="Basic and acidic residues" evidence="2">
    <location>
        <begin position="137"/>
        <end position="146"/>
    </location>
</feature>
<accession>A0AAN7L405</accession>
<dbReference type="AlphaFoldDB" id="A0AAN7L405"/>
<evidence type="ECO:0000256" key="2">
    <source>
        <dbReference type="SAM" id="MobiDB-lite"/>
    </source>
</evidence>
<feature type="compositionally biased region" description="Low complexity" evidence="2">
    <location>
        <begin position="120"/>
        <end position="129"/>
    </location>
</feature>
<evidence type="ECO:0000313" key="5">
    <source>
        <dbReference type="Proteomes" id="UP001345219"/>
    </source>
</evidence>
<keyword evidence="1" id="KW-0479">Metal-binding</keyword>
<proteinExistence type="predicted"/>
<evidence type="ECO:0000256" key="1">
    <source>
        <dbReference type="ARBA" id="ARBA00022723"/>
    </source>
</evidence>
<feature type="region of interest" description="Disordered" evidence="2">
    <location>
        <begin position="71"/>
        <end position="192"/>
    </location>
</feature>
<reference evidence="4 5" key="1">
    <citation type="journal article" date="2023" name="Hortic Res">
        <title>Pangenome of water caltrop reveals structural variations and asymmetric subgenome divergence after allopolyploidization.</title>
        <authorList>
            <person name="Zhang X."/>
            <person name="Chen Y."/>
            <person name="Wang L."/>
            <person name="Yuan Y."/>
            <person name="Fang M."/>
            <person name="Shi L."/>
            <person name="Lu R."/>
            <person name="Comes H.P."/>
            <person name="Ma Y."/>
            <person name="Chen Y."/>
            <person name="Huang G."/>
            <person name="Zhou Y."/>
            <person name="Zheng Z."/>
            <person name="Qiu Y."/>
        </authorList>
    </citation>
    <scope>NUCLEOTIDE SEQUENCE [LARGE SCALE GENOMIC DNA]</scope>
    <source>
        <tissue evidence="4">Roots</tissue>
    </source>
</reference>
<organism evidence="4 5">
    <name type="scientific">Trapa incisa</name>
    <dbReference type="NCBI Taxonomy" id="236973"/>
    <lineage>
        <taxon>Eukaryota</taxon>
        <taxon>Viridiplantae</taxon>
        <taxon>Streptophyta</taxon>
        <taxon>Embryophyta</taxon>
        <taxon>Tracheophyta</taxon>
        <taxon>Spermatophyta</taxon>
        <taxon>Magnoliopsida</taxon>
        <taxon>eudicotyledons</taxon>
        <taxon>Gunneridae</taxon>
        <taxon>Pentapetalae</taxon>
        <taxon>rosids</taxon>
        <taxon>malvids</taxon>
        <taxon>Myrtales</taxon>
        <taxon>Lythraceae</taxon>
        <taxon>Trapa</taxon>
    </lineage>
</organism>
<dbReference type="SUPFAM" id="SSF55008">
    <property type="entry name" value="HMA, heavy metal-associated domain"/>
    <property type="match status" value="1"/>
</dbReference>
<dbReference type="InterPro" id="IPR006121">
    <property type="entry name" value="HMA_dom"/>
</dbReference>
<feature type="region of interest" description="Disordered" evidence="2">
    <location>
        <begin position="211"/>
        <end position="248"/>
    </location>
</feature>
<dbReference type="CDD" id="cd00371">
    <property type="entry name" value="HMA"/>
    <property type="match status" value="1"/>
</dbReference>
<keyword evidence="5" id="KW-1185">Reference proteome</keyword>
<evidence type="ECO:0000313" key="4">
    <source>
        <dbReference type="EMBL" id="KAK4775793.1"/>
    </source>
</evidence>
<dbReference type="PANTHER" id="PTHR22814:SF320">
    <property type="entry name" value="OS01G0309800 PROTEIN"/>
    <property type="match status" value="1"/>
</dbReference>
<feature type="compositionally biased region" description="Pro residues" evidence="2">
    <location>
        <begin position="153"/>
        <end position="166"/>
    </location>
</feature>
<comment type="caution">
    <text evidence="4">The sequence shown here is derived from an EMBL/GenBank/DDBJ whole genome shotgun (WGS) entry which is preliminary data.</text>
</comment>
<gene>
    <name evidence="4" type="ORF">SAY87_023754</name>
</gene>
<dbReference type="EMBL" id="JAXIOK010000003">
    <property type="protein sequence ID" value="KAK4775793.1"/>
    <property type="molecule type" value="Genomic_DNA"/>
</dbReference>
<evidence type="ECO:0000259" key="3">
    <source>
        <dbReference type="PROSITE" id="PS50846"/>
    </source>
</evidence>
<feature type="domain" description="HMA" evidence="3">
    <location>
        <begin position="8"/>
        <end position="71"/>
    </location>
</feature>
<dbReference type="Gene3D" id="3.30.70.100">
    <property type="match status" value="1"/>
</dbReference>
<dbReference type="Proteomes" id="UP001345219">
    <property type="component" value="Chromosome 18"/>
</dbReference>
<sequence>MAQELQRPRITEIHVRMDCNGCVQKIKRALHGISGIHDLYIDFPNQKLTIVGWADPQKIVKAIKKTRKTATICSHTETPDPAAQTPEQPPDGGAPPSDSAKTSRQEAPPAELPKDTATAPPSESSPPSSTVNPNSQREPEKREGHASQDGQQPPAPPPSGQQPPAGPEDVGDVHVVYHHPPPPEYGYRYGYGRNFSGDPWYASYPRGQDFQQEYWQPPPVQQAAPLHPPPLSSPSPPQPQIQPQLQSQPVYVTHSYNKYKPSPYVTEYHDYGLPRSPPPQPQYRYYSPPRNYPLAPYHEYYYCNNYPHHYHGNDGGGSSSGSVASFFSDENPNACRIM</sequence>
<protein>
    <recommendedName>
        <fullName evidence="3">HMA domain-containing protein</fullName>
    </recommendedName>
</protein>
<name>A0AAN7L405_9MYRT</name>
<dbReference type="PANTHER" id="PTHR22814">
    <property type="entry name" value="COPPER TRANSPORT PROTEIN ATOX1-RELATED"/>
    <property type="match status" value="1"/>
</dbReference>
<dbReference type="GO" id="GO:0046872">
    <property type="term" value="F:metal ion binding"/>
    <property type="evidence" value="ECO:0007669"/>
    <property type="project" value="UniProtKB-KW"/>
</dbReference>
<dbReference type="InterPro" id="IPR036163">
    <property type="entry name" value="HMA_dom_sf"/>
</dbReference>
<dbReference type="Pfam" id="PF00403">
    <property type="entry name" value="HMA"/>
    <property type="match status" value="1"/>
</dbReference>